<evidence type="ECO:0000259" key="2">
    <source>
        <dbReference type="Pfam" id="PF25474"/>
    </source>
</evidence>
<protein>
    <recommendedName>
        <fullName evidence="2">TmcB/TmcC TPR repeats domain-containing protein</fullName>
    </recommendedName>
</protein>
<keyword evidence="1" id="KW-0472">Membrane</keyword>
<feature type="transmembrane region" description="Helical" evidence="1">
    <location>
        <begin position="152"/>
        <end position="176"/>
    </location>
</feature>
<feature type="transmembrane region" description="Helical" evidence="1">
    <location>
        <begin position="248"/>
        <end position="266"/>
    </location>
</feature>
<evidence type="ECO:0000313" key="3">
    <source>
        <dbReference type="EMBL" id="CAG9320301.1"/>
    </source>
</evidence>
<feature type="transmembrane region" description="Helical" evidence="1">
    <location>
        <begin position="861"/>
        <end position="885"/>
    </location>
</feature>
<feature type="transmembrane region" description="Helical" evidence="1">
    <location>
        <begin position="1143"/>
        <end position="1166"/>
    </location>
</feature>
<evidence type="ECO:0000313" key="4">
    <source>
        <dbReference type="Proteomes" id="UP001162131"/>
    </source>
</evidence>
<proteinExistence type="predicted"/>
<name>A0AAU9J259_9CILI</name>
<comment type="caution">
    <text evidence="3">The sequence shown here is derived from an EMBL/GenBank/DDBJ whole genome shotgun (WGS) entry which is preliminary data.</text>
</comment>
<dbReference type="EMBL" id="CAJZBQ010000025">
    <property type="protein sequence ID" value="CAG9320301.1"/>
    <property type="molecule type" value="Genomic_DNA"/>
</dbReference>
<dbReference type="Proteomes" id="UP001162131">
    <property type="component" value="Unassembled WGS sequence"/>
</dbReference>
<feature type="transmembrane region" description="Helical" evidence="1">
    <location>
        <begin position="1329"/>
        <end position="1350"/>
    </location>
</feature>
<reference evidence="3" key="1">
    <citation type="submission" date="2021-09" db="EMBL/GenBank/DDBJ databases">
        <authorList>
            <consortium name="AG Swart"/>
            <person name="Singh M."/>
            <person name="Singh A."/>
            <person name="Seah K."/>
            <person name="Emmerich C."/>
        </authorList>
    </citation>
    <scope>NUCLEOTIDE SEQUENCE</scope>
    <source>
        <strain evidence="3">ATCC30299</strain>
    </source>
</reference>
<feature type="transmembrane region" description="Helical" evidence="1">
    <location>
        <begin position="297"/>
        <end position="318"/>
    </location>
</feature>
<evidence type="ECO:0000256" key="1">
    <source>
        <dbReference type="SAM" id="Phobius"/>
    </source>
</evidence>
<feature type="transmembrane region" description="Helical" evidence="1">
    <location>
        <begin position="57"/>
        <end position="76"/>
    </location>
</feature>
<sequence length="1378" mass="159686">MLAIQEEMDSNHKANKDNDRFLSQTLFSNKFKSYFFGFFGHLFKMKYSRKTKFQVQVVYEITLSIIVVLQLTSLTWHPKMNITNWESYMDFWQYIGFLSYDEICAEAHSMNFCFYGTLSLIGICYVTFAIFGVSIYADKEISARFTVVTRKIALLLTTVCFIPSTMIFLLVIKYSIVNTNDITEYSGSTKASELNYGPAGFIFGIVFLFSLVFINLSCESFCCDVKHSHQKYNIKSRSSVNLDLHRRIFYVFMCISYIIFAGYNIYIHQVIVSVYSFYLALQGILSLNYYNSIQNSIAAWKIASVMTSAIIFLFGQIIDNPAVIILFNIFAQPLVLLIVIRLVQLYTKHLPNFASNPKNQFEFERKYRHLLTNENLAEKSKVLTHFKNFAKLSTFEKNKLFVIWEFNFCVFVVKDERLARIKLAKIKQFKSSFEGEVQEWRIFCWLIMRKCKIFPDTNYLEYLKEFNRIKNQDETLCHMIVELQSEFSSSSPRIDKIINFVKRTSNLVKAIQKGYKNLVNKYKNPESYDIYSTYLENIINNKEEAELIIRRKAGLNVYSKKSEQSLEQYGKNTAIMLLACSAHSFGKILYLNEKTTKILKISGSGSYETFLMNFIPQPYDALHDKLMREFVKNCDTIDVQGHDNLYLKDQLGFLIECNILIKLTAFHNCLYFLISFNKIITNKQAAVISDEGFITCHSEHFPYYLKSEEKYLNNKKLSDLLPNLNFENLQENELFVCQEGTMTRKTLSISDKTINFLIIIPNENDIKNSPENQTDHSEIRDTTCENTQDLSIFSSHLDRKLQQTNYSSSIRSIDNSFIKGMSKDDKFHEEKSMSFERARALSTKSNYAKKLLSESRIRIKVLQWVLFIAILSVIGTVAAILGYMVSDVSYSTSMSSFKLIGDLLYNLGSASDMARTMDRMIFMNVSKPLLVNHMHLYENLIAELENIENHILGDFSQWSYCSAADILHDSLVPLWSFEEMPPKISYANLYNTIGKFIFHGKSLIANINNKQDYKGNSKFLVMNGLDFAYEYTDIAMKGIKKCEIVRVKSNGSIIRALLILGFCALIFLEFIIIGFIILVSIKHDEFWNFLLNNAQLSLSKLKFSSVERLMTIHGVNYNSDMKMEREKFLNKNRKVKTFLYIKYSWRIMIFFTIAASYYLLIGTFLYPNCEKSMTNRPELLSNFNLRRSLLSRLSIFSRDIYQPYIILNFPSNYSFANSYAMLYKTLDDLNLLNKEIRQNKFSSLMSQELMDSLFEKSNSSLPVLHYGTESSINTIVWDLENLAARTTLQPGDVTVAFLSQVTQIQNEIGYEFGLVDDDSKEIINNQLNIIIEVTALYSASLCVLYFLYYLPYLNGQIKLLKKFAILPTILPMNAGQVY</sequence>
<gene>
    <name evidence="3" type="ORF">BSTOLATCC_MIC26221</name>
</gene>
<dbReference type="InterPro" id="IPR057352">
    <property type="entry name" value="TPR_TmcB/C"/>
</dbReference>
<keyword evidence="4" id="KW-1185">Reference proteome</keyword>
<feature type="transmembrane region" description="Helical" evidence="1">
    <location>
        <begin position="1056"/>
        <end position="1081"/>
    </location>
</feature>
<keyword evidence="1" id="KW-1133">Transmembrane helix</keyword>
<dbReference type="Pfam" id="PF25474">
    <property type="entry name" value="TPR_TmcB"/>
    <property type="match status" value="1"/>
</dbReference>
<feature type="transmembrane region" description="Helical" evidence="1">
    <location>
        <begin position="114"/>
        <end position="137"/>
    </location>
</feature>
<organism evidence="3 4">
    <name type="scientific">Blepharisma stoltei</name>
    <dbReference type="NCBI Taxonomy" id="1481888"/>
    <lineage>
        <taxon>Eukaryota</taxon>
        <taxon>Sar</taxon>
        <taxon>Alveolata</taxon>
        <taxon>Ciliophora</taxon>
        <taxon>Postciliodesmatophora</taxon>
        <taxon>Heterotrichea</taxon>
        <taxon>Heterotrichida</taxon>
        <taxon>Blepharismidae</taxon>
        <taxon>Blepharisma</taxon>
    </lineage>
</organism>
<keyword evidence="1" id="KW-0812">Transmembrane</keyword>
<feature type="domain" description="TmcB/TmcC TPR repeats" evidence="2">
    <location>
        <begin position="458"/>
        <end position="551"/>
    </location>
</feature>
<accession>A0AAU9J259</accession>
<feature type="transmembrane region" description="Helical" evidence="1">
    <location>
        <begin position="324"/>
        <end position="343"/>
    </location>
</feature>
<feature type="transmembrane region" description="Helical" evidence="1">
    <location>
        <begin position="196"/>
        <end position="216"/>
    </location>
</feature>